<dbReference type="PROSITE" id="PS50181">
    <property type="entry name" value="FBOX"/>
    <property type="match status" value="1"/>
</dbReference>
<dbReference type="Proteomes" id="UP000635477">
    <property type="component" value="Unassembled WGS sequence"/>
</dbReference>
<feature type="domain" description="F-box" evidence="1">
    <location>
        <begin position="1"/>
        <end position="47"/>
    </location>
</feature>
<dbReference type="AlphaFoldDB" id="A0A8H4XLG2"/>
<evidence type="ECO:0000259" key="1">
    <source>
        <dbReference type="PROSITE" id="PS50181"/>
    </source>
</evidence>
<reference evidence="2" key="2">
    <citation type="submission" date="2020-05" db="EMBL/GenBank/DDBJ databases">
        <authorList>
            <person name="Kim H.-S."/>
            <person name="Proctor R.H."/>
            <person name="Brown D.W."/>
        </authorList>
    </citation>
    <scope>NUCLEOTIDE SEQUENCE</scope>
    <source>
        <strain evidence="2">NRRL 22465</strain>
    </source>
</reference>
<name>A0A8H4XLG2_9HYPO</name>
<organism evidence="2 3">
    <name type="scientific">Fusarium zealandicum</name>
    <dbReference type="NCBI Taxonomy" id="1053134"/>
    <lineage>
        <taxon>Eukaryota</taxon>
        <taxon>Fungi</taxon>
        <taxon>Dikarya</taxon>
        <taxon>Ascomycota</taxon>
        <taxon>Pezizomycotina</taxon>
        <taxon>Sordariomycetes</taxon>
        <taxon>Hypocreomycetidae</taxon>
        <taxon>Hypocreales</taxon>
        <taxon>Nectriaceae</taxon>
        <taxon>Fusarium</taxon>
        <taxon>Fusarium staphyleae species complex</taxon>
    </lineage>
</organism>
<accession>A0A8H4XLG2</accession>
<sequence>MSLEQLPAELQCSVIRLLDPIGLVSISQSNTHFRRLVSPNKKHFAERLLALESLPIHGGITPIFRSRDNDLTPGWANGQWESMRWACTDCLRLLPHKSFDNHSLLRLGYRKPIPGSHVANALTTWEPVGHMGKSFKGDAREKTLGQRYFVCVTSGRGRYGLWTRHEPVINRLDDLQACGMVGFQGLTQHQFDKITPARRLEMLDDNAFSIELERCGNNRRLRKCNECRYKRGESKPRLTGPGGTLQLPIFPSRQIVFGTHVDRFFPGFSEYLDSKKPSFDAPMFRIYRQDAHDQLWTMWMVRCPGCARWQEMREFRLAGVYQHWKPEDRVTPQELMMTWDEKEITESLLNEASCNMCFAEANGRHELGKILRLWVKYLIGEQIRALGQQLMGVCSRLKEFLGKEMPIEYHNELKHLLRSTACLDKDMFYRITYSDVATLKLRWDQWRDLWERMKTRGDTDWTTRDLDEWNKKAVIRFDKCEAHWRWLMACMEELEEKPEALVEWALARDGASFT</sequence>
<reference evidence="2" key="1">
    <citation type="journal article" date="2020" name="BMC Genomics">
        <title>Correction to: Identification and distribution of gene clusters required for synthesis of sphingolipid metabolism inhibitors in diverse species of the filamentous fungus Fusarium.</title>
        <authorList>
            <person name="Kim H.S."/>
            <person name="Lohmar J.M."/>
            <person name="Busman M."/>
            <person name="Brown D.W."/>
            <person name="Naumann T.A."/>
            <person name="Divon H.H."/>
            <person name="Lysoe E."/>
            <person name="Uhlig S."/>
            <person name="Proctor R.H."/>
        </authorList>
    </citation>
    <scope>NUCLEOTIDE SEQUENCE</scope>
    <source>
        <strain evidence="2">NRRL 22465</strain>
    </source>
</reference>
<proteinExistence type="predicted"/>
<dbReference type="InterPro" id="IPR001810">
    <property type="entry name" value="F-box_dom"/>
</dbReference>
<evidence type="ECO:0000313" key="2">
    <source>
        <dbReference type="EMBL" id="KAF4978806.1"/>
    </source>
</evidence>
<protein>
    <recommendedName>
        <fullName evidence="1">F-box domain-containing protein</fullName>
    </recommendedName>
</protein>
<comment type="caution">
    <text evidence="2">The sequence shown here is derived from an EMBL/GenBank/DDBJ whole genome shotgun (WGS) entry which is preliminary data.</text>
</comment>
<keyword evidence="3" id="KW-1185">Reference proteome</keyword>
<dbReference type="EMBL" id="JABEYC010000339">
    <property type="protein sequence ID" value="KAF4978806.1"/>
    <property type="molecule type" value="Genomic_DNA"/>
</dbReference>
<evidence type="ECO:0000313" key="3">
    <source>
        <dbReference type="Proteomes" id="UP000635477"/>
    </source>
</evidence>
<gene>
    <name evidence="2" type="ORF">FZEAL_4873</name>
</gene>
<dbReference type="OrthoDB" id="3481585at2759"/>